<accession>A0A7J6PFT1</accession>
<organism evidence="7 8">
    <name type="scientific">Perkinsus olseni</name>
    <name type="common">Perkinsus atlanticus</name>
    <dbReference type="NCBI Taxonomy" id="32597"/>
    <lineage>
        <taxon>Eukaryota</taxon>
        <taxon>Sar</taxon>
        <taxon>Alveolata</taxon>
        <taxon>Perkinsozoa</taxon>
        <taxon>Perkinsea</taxon>
        <taxon>Perkinsida</taxon>
        <taxon>Perkinsidae</taxon>
        <taxon>Perkinsus</taxon>
    </lineage>
</organism>
<keyword evidence="2" id="KW-0285">Flavoprotein</keyword>
<keyword evidence="4" id="KW-0560">Oxidoreductase</keyword>
<dbReference type="EMBL" id="JABANP010000026">
    <property type="protein sequence ID" value="KAF4694959.1"/>
    <property type="molecule type" value="Genomic_DNA"/>
</dbReference>
<dbReference type="Gene3D" id="3.50.50.100">
    <property type="match status" value="2"/>
</dbReference>
<feature type="domain" description="FAD/NAD(P)-binding" evidence="6">
    <location>
        <begin position="8"/>
        <end position="331"/>
    </location>
</feature>
<keyword evidence="3" id="KW-0274">FAD</keyword>
<evidence type="ECO:0000256" key="1">
    <source>
        <dbReference type="ARBA" id="ARBA00006442"/>
    </source>
</evidence>
<name>A0A7J6PFT1_PEROL</name>
<evidence type="ECO:0000259" key="6">
    <source>
        <dbReference type="Pfam" id="PF07992"/>
    </source>
</evidence>
<dbReference type="Proteomes" id="UP000541610">
    <property type="component" value="Unassembled WGS sequence"/>
</dbReference>
<feature type="compositionally biased region" description="Basic and acidic residues" evidence="5">
    <location>
        <begin position="735"/>
        <end position="745"/>
    </location>
</feature>
<comment type="caution">
    <text evidence="7">The sequence shown here is derived from an EMBL/GenBank/DDBJ whole genome shotgun (WGS) entry which is preliminary data.</text>
</comment>
<dbReference type="AlphaFoldDB" id="A0A7J6PFT1"/>
<evidence type="ECO:0000313" key="8">
    <source>
        <dbReference type="Proteomes" id="UP000541610"/>
    </source>
</evidence>
<reference evidence="7 8" key="1">
    <citation type="submission" date="2020-04" db="EMBL/GenBank/DDBJ databases">
        <title>Perkinsus olseni comparative genomics.</title>
        <authorList>
            <person name="Bogema D.R."/>
        </authorList>
    </citation>
    <scope>NUCLEOTIDE SEQUENCE [LARGE SCALE GENOMIC DNA]</scope>
    <source>
        <strain evidence="7">00978-12</strain>
    </source>
</reference>
<evidence type="ECO:0000256" key="3">
    <source>
        <dbReference type="ARBA" id="ARBA00022827"/>
    </source>
</evidence>
<dbReference type="GO" id="GO:0050660">
    <property type="term" value="F:flavin adenine dinucleotide binding"/>
    <property type="evidence" value="ECO:0007669"/>
    <property type="project" value="TreeGrafter"/>
</dbReference>
<dbReference type="GO" id="GO:0005737">
    <property type="term" value="C:cytoplasm"/>
    <property type="evidence" value="ECO:0007669"/>
    <property type="project" value="TreeGrafter"/>
</dbReference>
<dbReference type="SUPFAM" id="SSF51905">
    <property type="entry name" value="FAD/NAD(P)-binding domain"/>
    <property type="match status" value="4"/>
</dbReference>
<feature type="compositionally biased region" description="Basic and acidic residues" evidence="5">
    <location>
        <begin position="280"/>
        <end position="290"/>
    </location>
</feature>
<protein>
    <recommendedName>
        <fullName evidence="6">FAD/NAD(P)-binding domain-containing protein</fullName>
    </recommendedName>
</protein>
<feature type="region of interest" description="Disordered" evidence="5">
    <location>
        <begin position="733"/>
        <end position="752"/>
    </location>
</feature>
<comment type="similarity">
    <text evidence="1">Belongs to the FAD-dependent oxidoreductase family.</text>
</comment>
<dbReference type="OrthoDB" id="202203at2759"/>
<feature type="region of interest" description="Disordered" evidence="5">
    <location>
        <begin position="278"/>
        <end position="297"/>
    </location>
</feature>
<dbReference type="InterPro" id="IPR036188">
    <property type="entry name" value="FAD/NAD-bd_sf"/>
</dbReference>
<evidence type="ECO:0000256" key="5">
    <source>
        <dbReference type="SAM" id="MobiDB-lite"/>
    </source>
</evidence>
<evidence type="ECO:0000256" key="2">
    <source>
        <dbReference type="ARBA" id="ARBA00022630"/>
    </source>
</evidence>
<dbReference type="PANTHER" id="PTHR43735">
    <property type="entry name" value="APOPTOSIS-INDUCING FACTOR 1"/>
    <property type="match status" value="1"/>
</dbReference>
<dbReference type="Pfam" id="PF07992">
    <property type="entry name" value="Pyr_redox_2"/>
    <property type="match status" value="2"/>
</dbReference>
<gene>
    <name evidence="7" type="ORF">FOZ60_006477</name>
</gene>
<feature type="domain" description="FAD/NAD(P)-binding" evidence="6">
    <location>
        <begin position="463"/>
        <end position="786"/>
    </location>
</feature>
<dbReference type="InterPro" id="IPR023753">
    <property type="entry name" value="FAD/NAD-binding_dom"/>
</dbReference>
<dbReference type="PANTHER" id="PTHR43735:SF3">
    <property type="entry name" value="FERROPTOSIS SUPPRESSOR PROTEIN 1"/>
    <property type="match status" value="1"/>
</dbReference>
<proteinExistence type="inferred from homology"/>
<evidence type="ECO:0000313" key="7">
    <source>
        <dbReference type="EMBL" id="KAF4694959.1"/>
    </source>
</evidence>
<dbReference type="GO" id="GO:0004174">
    <property type="term" value="F:electron-transferring-flavoprotein dehydrogenase activity"/>
    <property type="evidence" value="ECO:0007669"/>
    <property type="project" value="TreeGrafter"/>
</dbReference>
<sequence>MVSDKRRALVIGGGFSGMFAANELRGRFDVTLVDAKEYFEYTPGILRAYVKPTHYDALSFTYQSVLERTMGIKFLWGEVTQLDGEKQIAHVKPMFSDHEEEVAFDYCVIAAGCTFGLFSKWGESLWSPTVNEGAIAASEWKNIDERFIEGRRRHIYEEHEKLAALNKKKATVLVVGAGFIGVEWVTELQHYFPNLKLTIMDFLPKCLGPLPQNAAGYCDKYMKEHGIKCYYGMKYAPKEEGFWEKIGLTGEPDCTFVCIGTKASNWFMPKECLTGYNPLEEDKKEKDPKKRGPGGGGWIHVNKHLQVYKVNEDGSQSLWGNGHIFAIGDCNMVPELPPIPKISYPSEEQAAHATKNIKILDHLEHKGKSVGGCCGLGGAKDLVTTWWPWGAGMFATSLGPNKACFVLGAKSAPGTGHMVLRGKLSAIQKGLIESTKVNENKRGIVGSSICICLSLMVSDKRRALVIGGGFSGMFAANELRGRFDVTLVDAKEYFEYTPGILRAYVKPGHYDALSFTYQSVLERTMGIKFLWGEVTQLDGEKQIAHVKPMFSDHEEEVAFDYCVIAAGCTFGLFSKWGESLWAPTVNEGAIAESEWKHIDERFIEGRRRHIFEEHEKLAALNKKKATVLVVGAGFIGVEWVTELQHYFPNLKLTIMDFLPKCLGPLPQNAAGYCDKYMKEHGIKCYYGMKYAPKEEGFWEKIGLTGEPDCTFVCIGTKASNWFMPKECLTGYNPLEEDKKEKDPKKRGPGGGGWIHVNKHLQVYKVNEDGSQSLWGNGHIFAIGDCNMVPELPPIPKISYPSEEQAAHATKNIKILDHLEHKGKSVGGCCGLGGAKDLVTTWWPWGAGMFATSLGPNKACFVLGAKSAPGTGHMVLRGKLSAIQKGLIESTKVNENKRGIIGSWGWHFVHHTPFMN</sequence>
<evidence type="ECO:0000256" key="4">
    <source>
        <dbReference type="ARBA" id="ARBA00023002"/>
    </source>
</evidence>